<gene>
    <name evidence="1" type="ORF">JR316_012427</name>
</gene>
<reference evidence="1" key="1">
    <citation type="submission" date="2021-02" db="EMBL/GenBank/DDBJ databases">
        <title>Psilocybe cubensis genome.</title>
        <authorList>
            <person name="Mckernan K.J."/>
            <person name="Crawford S."/>
            <person name="Trippe A."/>
            <person name="Kane L.T."/>
            <person name="Mclaughlin S."/>
        </authorList>
    </citation>
    <scope>NUCLEOTIDE SEQUENCE [LARGE SCALE GENOMIC DNA]</scope>
    <source>
        <strain evidence="1">MGC-MH-2018</strain>
    </source>
</reference>
<organism evidence="1">
    <name type="scientific">Psilocybe cubensis</name>
    <name type="common">Psychedelic mushroom</name>
    <name type="synonym">Stropharia cubensis</name>
    <dbReference type="NCBI Taxonomy" id="181762"/>
    <lineage>
        <taxon>Eukaryota</taxon>
        <taxon>Fungi</taxon>
        <taxon>Dikarya</taxon>
        <taxon>Basidiomycota</taxon>
        <taxon>Agaricomycotina</taxon>
        <taxon>Agaricomycetes</taxon>
        <taxon>Agaricomycetidae</taxon>
        <taxon>Agaricales</taxon>
        <taxon>Agaricineae</taxon>
        <taxon>Strophariaceae</taxon>
        <taxon>Psilocybe</taxon>
    </lineage>
</organism>
<sequence length="519" mass="58574">MDDLLSLASISTAFHRPLATRLTNGESIELTLNYLDMPWKALQKSQDLSRILCLLPEAASCIHSLVVINSPMFVLNEVEACSTSQEDDSDLDDGDLLPSQKLQRDIRKLKILYPSYSYHDPNLGRIMFHSYNIKKLVIDGRRHLFDIRLFDQMYNGAIQRALTSSVVTNLRLRGVVGISAKFLQVCSNLRRVFLSQVGFADYIKDGISVNETATRNVVKIGHGYEKKQPTEEQGSASSPIRVQKIQLQTIQEGIYDHWKNSDGKFGYVDSEDEEYDDSQGPLTLNICDVIDGGEVLRQSITHSPPLTNVFRLKVLNMNLRSAVDIQIMGDLLNVCANSLAIVKLSTKDISRFPEKIPFGTSLRSIDISILPSLTMLKIHLNFKTPLQGEGCEIEWFLNGMGSISQPNCLRTLGIIVDLPGGYGDGKDENDLVEEYDGYGHWEDVLLAENLAGLEKVDITWILPSDDNRKLEYILLRMPRLKADKRFSFHEDWYFYPRRPLALRTNSSFTELPAGGHRSN</sequence>
<accession>A0A8H8CDW8</accession>
<comment type="caution">
    <text evidence="1">The sequence shown here is derived from an EMBL/GenBank/DDBJ whole genome shotgun (WGS) entry which is preliminary data.</text>
</comment>
<name>A0A8H8CDW8_PSICU</name>
<proteinExistence type="predicted"/>
<dbReference type="AlphaFoldDB" id="A0A8H8CDW8"/>
<dbReference type="EMBL" id="JAFIQS010000018">
    <property type="protein sequence ID" value="KAG5162542.1"/>
    <property type="molecule type" value="Genomic_DNA"/>
</dbReference>
<evidence type="ECO:0000313" key="1">
    <source>
        <dbReference type="EMBL" id="KAG5162542.1"/>
    </source>
</evidence>
<protein>
    <submittedName>
        <fullName evidence="1">Uncharacterized protein</fullName>
    </submittedName>
</protein>